<dbReference type="PANTHER" id="PTHR33841">
    <property type="entry name" value="DNA METHYLTRANSFERASE YEEA-RELATED"/>
    <property type="match status" value="1"/>
</dbReference>
<evidence type="ECO:0000313" key="12">
    <source>
        <dbReference type="Proteomes" id="UP001162885"/>
    </source>
</evidence>
<evidence type="ECO:0000313" key="9">
    <source>
        <dbReference type="EMBL" id="BBX88413.1"/>
    </source>
</evidence>
<keyword evidence="3" id="KW-0808">Transferase</keyword>
<evidence type="ECO:0000256" key="3">
    <source>
        <dbReference type="ARBA" id="ARBA00022679"/>
    </source>
</evidence>
<evidence type="ECO:0000256" key="1">
    <source>
        <dbReference type="ARBA" id="ARBA00011900"/>
    </source>
</evidence>
<gene>
    <name evidence="10" type="ORF">H5U98_25630</name>
    <name evidence="9" type="ORF">MBOE_00620</name>
</gene>
<reference evidence="9 11" key="1">
    <citation type="journal article" date="2019" name="Emerg. Microbes Infect.">
        <title>Comprehensive subspecies identification of 175 nontuberculous mycobacteria species based on 7547 genomic profiles.</title>
        <authorList>
            <person name="Matsumoto Y."/>
            <person name="Kinjo T."/>
            <person name="Motooka D."/>
            <person name="Nabeya D."/>
            <person name="Jung N."/>
            <person name="Uechi K."/>
            <person name="Horii T."/>
            <person name="Iida T."/>
            <person name="Fujita J."/>
            <person name="Nakamura S."/>
        </authorList>
    </citation>
    <scope>NUCLEOTIDE SEQUENCE [LARGE SCALE GENOMIC DNA]</scope>
    <source>
        <strain evidence="9 11">JCM 15653</strain>
    </source>
</reference>
<dbReference type="PRINTS" id="PR00507">
    <property type="entry name" value="N12N6MTFRASE"/>
</dbReference>
<dbReference type="Gene3D" id="3.40.50.150">
    <property type="entry name" value="Vaccinia Virus protein VP39"/>
    <property type="match status" value="2"/>
</dbReference>
<dbReference type="InterPro" id="IPR029063">
    <property type="entry name" value="SAM-dependent_MTases_sf"/>
</dbReference>
<sequence length="1357" mass="149054">MAPRTPRQRSTPNVSELHRAWLELVDTDGPFLAIAPLKRVWPQGIPALDDTRKEALLYARKDFEAAWETADRAAGDDGTIDDAYRIARDKWVETVLRDVVGWAESLSWGPVAGITAQSPNRAVTVGAEAALLDPDGAIGALVSMIEPVDSLRQVPSDLWAATPIDRMEALLRDNGIPIGIVTDGRWWALVCARAGAMTASGVVDALTWVEEPRTRDAFFALISRQHIIGGKADERLSVLFEESVAAAEEITEALGAQVRRAVELLIQSFSESARDAQQRGEPNPLPADTHQSYEAAVTIMMRIVFLLFAEERGLLPSGELFEQGYGISRELDRLQAREAEESEEALDATSLTWHRLLATSQALYGGASFENMRVPAYGGSLFDPERFPFLTAPTPHGTLAVAVSDRVMLHALRSVQQAVLKKNEVRRISFRDIDVEQIGYIYEGLLGYTAVTVDETYLGLQGARGEEPEISLAELERLAAANAAPKKLADAIRAHIESDQPSAKPQSAGAIVKGIDAKAELGVISGLVQAVGDDPKLRERVLPWLGVIRQDLRGRPFVVLAGGLMVKETPSRKNAGAHYTPKSLAREVVLHALQPLCYAPGPYQTADESQWKLKSSDDLLSLKVADIACGSGAFLVSAASYLADRVVEAWSAEDSDNAQRSDLHRRAIREVVANCLYGADINDMAVEMCKLSLWLVSLDRDLPFSFVDDKIFLGNSLLGITSLEQLRKLHIDPKRVPPGEMFDIFDVDIDTILSKAGDLRRQLASEVIENNPARNSAAKRRQLAQLRYATASLRKIADGVVAAGLRVGGKPSKPLDEAYETLRIAVKAAHPESGEPDSTMLEGIIDSGLTPTVPTDYSRWQPNHWVIEAPDVILERGGFDAIVGNPPFLGGQKLTGAMGTNIRDWFVNVLAGGVKGSADQVAYFFLRTQDLLSPHGNLGLIATNTIAQGDTRIVGLDRMVDAGLTITRAIQSRSWPVASANLEFAAVWGTAGKVSDHVVRICDDEPVGRITTLLESGGRLDGPPVRLAENTDTAFQGCNILGLGFLLEPTEARAWIAADSRNSEVLFPFLNGEDLNTRPDCSASRWVIDFDGRSLEAAEPYRLPFARVLDAVKPDRQRNNDPRAREYWWQFIRPRPEMRRAIANLDEVLVIALVSNTLMPIRVPTNQVFANKLGVFATNSRCDQAVLSSSIHQLWATKYGSTMRADVNYSLSDVFETFPRPIDSNRLLEVGELMDAERRGIMEGRHLGLTRLYNFVNSPQVTDGADPEIARMRAIQVELDSAVMDAYGWSDVRLDHGFHSYRKIQRWTVSPAARVEILDRLLEENHRRAAEEAKQTPQTKSKGRRGTSAPDEQGTLL</sequence>
<name>A0AAX2ZTT1_9MYCO</name>
<dbReference type="Proteomes" id="UP000466683">
    <property type="component" value="Chromosome"/>
</dbReference>
<keyword evidence="4" id="KW-0949">S-adenosyl-L-methionine</keyword>
<evidence type="ECO:0000259" key="8">
    <source>
        <dbReference type="Pfam" id="PF20466"/>
    </source>
</evidence>
<proteinExistence type="predicted"/>
<dbReference type="EMBL" id="CP060016">
    <property type="protein sequence ID" value="UNB98847.1"/>
    <property type="molecule type" value="Genomic_DNA"/>
</dbReference>
<keyword evidence="11" id="KW-1185">Reference proteome</keyword>
<dbReference type="EMBL" id="AP022579">
    <property type="protein sequence ID" value="BBX88413.1"/>
    <property type="molecule type" value="Genomic_DNA"/>
</dbReference>
<dbReference type="PANTHER" id="PTHR33841:SF1">
    <property type="entry name" value="DNA METHYLTRANSFERASE A"/>
    <property type="match status" value="1"/>
</dbReference>
<dbReference type="GO" id="GO:0006304">
    <property type="term" value="P:DNA modification"/>
    <property type="evidence" value="ECO:0007669"/>
    <property type="project" value="InterPro"/>
</dbReference>
<dbReference type="Pfam" id="PF07669">
    <property type="entry name" value="Eco57I"/>
    <property type="match status" value="1"/>
</dbReference>
<evidence type="ECO:0000256" key="2">
    <source>
        <dbReference type="ARBA" id="ARBA00022603"/>
    </source>
</evidence>
<evidence type="ECO:0000259" key="7">
    <source>
        <dbReference type="Pfam" id="PF07669"/>
    </source>
</evidence>
<feature type="domain" description="Type II methyltransferase M.TaqI-like" evidence="7">
    <location>
        <begin position="674"/>
        <end position="948"/>
    </location>
</feature>
<dbReference type="EC" id="2.1.1.72" evidence="1"/>
<evidence type="ECO:0000256" key="6">
    <source>
        <dbReference type="SAM" id="MobiDB-lite"/>
    </source>
</evidence>
<dbReference type="GO" id="GO:0009007">
    <property type="term" value="F:site-specific DNA-methyltransferase (adenine-specific) activity"/>
    <property type="evidence" value="ECO:0007669"/>
    <property type="project" value="UniProtKB-EC"/>
</dbReference>
<feature type="region of interest" description="Disordered" evidence="6">
    <location>
        <begin position="1328"/>
        <end position="1357"/>
    </location>
</feature>
<evidence type="ECO:0000256" key="5">
    <source>
        <dbReference type="ARBA" id="ARBA00047942"/>
    </source>
</evidence>
<comment type="catalytic activity">
    <reaction evidence="5">
        <text>a 2'-deoxyadenosine in DNA + S-adenosyl-L-methionine = an N(6)-methyl-2'-deoxyadenosine in DNA + S-adenosyl-L-homocysteine + H(+)</text>
        <dbReference type="Rhea" id="RHEA:15197"/>
        <dbReference type="Rhea" id="RHEA-COMP:12418"/>
        <dbReference type="Rhea" id="RHEA-COMP:12419"/>
        <dbReference type="ChEBI" id="CHEBI:15378"/>
        <dbReference type="ChEBI" id="CHEBI:57856"/>
        <dbReference type="ChEBI" id="CHEBI:59789"/>
        <dbReference type="ChEBI" id="CHEBI:90615"/>
        <dbReference type="ChEBI" id="CHEBI:90616"/>
        <dbReference type="EC" id="2.1.1.72"/>
    </reaction>
</comment>
<dbReference type="SUPFAM" id="SSF53335">
    <property type="entry name" value="S-adenosyl-L-methionine-dependent methyltransferases"/>
    <property type="match status" value="1"/>
</dbReference>
<evidence type="ECO:0000313" key="10">
    <source>
        <dbReference type="EMBL" id="UNB98847.1"/>
    </source>
</evidence>
<dbReference type="RefSeq" id="WP_077742350.1">
    <property type="nucleotide sequence ID" value="NZ_AP022579.1"/>
</dbReference>
<dbReference type="InterPro" id="IPR050953">
    <property type="entry name" value="N4_N6_ade-DNA_methylase"/>
</dbReference>
<evidence type="ECO:0000313" key="11">
    <source>
        <dbReference type="Proteomes" id="UP000466683"/>
    </source>
</evidence>
<organism evidence="10 12">
    <name type="scientific">Mycolicibacterium boenickei</name>
    <dbReference type="NCBI Taxonomy" id="146017"/>
    <lineage>
        <taxon>Bacteria</taxon>
        <taxon>Bacillati</taxon>
        <taxon>Actinomycetota</taxon>
        <taxon>Actinomycetes</taxon>
        <taxon>Mycobacteriales</taxon>
        <taxon>Mycobacteriaceae</taxon>
        <taxon>Mycolicibacterium</taxon>
    </lineage>
</organism>
<dbReference type="Pfam" id="PF20466">
    <property type="entry name" value="MmeI_TRD"/>
    <property type="match status" value="1"/>
</dbReference>
<dbReference type="Proteomes" id="UP001162885">
    <property type="component" value="Chromosome"/>
</dbReference>
<dbReference type="GO" id="GO:0032259">
    <property type="term" value="P:methylation"/>
    <property type="evidence" value="ECO:0007669"/>
    <property type="project" value="UniProtKB-KW"/>
</dbReference>
<dbReference type="GO" id="GO:0003676">
    <property type="term" value="F:nucleic acid binding"/>
    <property type="evidence" value="ECO:0007669"/>
    <property type="project" value="InterPro"/>
</dbReference>
<dbReference type="InterPro" id="IPR011639">
    <property type="entry name" value="MethylTrfase_TaqI-like_dom"/>
</dbReference>
<feature type="domain" description="MmeI-like target recognition" evidence="8">
    <location>
        <begin position="1045"/>
        <end position="1221"/>
    </location>
</feature>
<protein>
    <recommendedName>
        <fullName evidence="1">site-specific DNA-methyltransferase (adenine-specific)</fullName>
        <ecNumber evidence="1">2.1.1.72</ecNumber>
    </recommendedName>
</protein>
<accession>A0AAX2ZTT1</accession>
<dbReference type="InterPro" id="IPR002052">
    <property type="entry name" value="DNA_methylase_N6_adenine_CS"/>
</dbReference>
<dbReference type="PROSITE" id="PS00092">
    <property type="entry name" value="N6_MTASE"/>
    <property type="match status" value="1"/>
</dbReference>
<dbReference type="InterPro" id="IPR046820">
    <property type="entry name" value="MmeI_TRD"/>
</dbReference>
<keyword evidence="2 10" id="KW-0489">Methyltransferase</keyword>
<reference evidence="9" key="2">
    <citation type="submission" date="2020-02" db="EMBL/GenBank/DDBJ databases">
        <authorList>
            <person name="Matsumoto Y."/>
            <person name="Motooka D."/>
            <person name="Nakamura S."/>
        </authorList>
    </citation>
    <scope>NUCLEOTIDE SEQUENCE</scope>
    <source>
        <strain evidence="9">JCM 15653</strain>
    </source>
</reference>
<evidence type="ECO:0000256" key="4">
    <source>
        <dbReference type="ARBA" id="ARBA00022691"/>
    </source>
</evidence>
<reference evidence="10 12" key="3">
    <citation type="journal article" date="2022" name="BMC Genomics">
        <title>Comparative genome analysis of mycobacteria focusing on tRNA and non-coding RNA.</title>
        <authorList>
            <person name="Behra P.R.K."/>
            <person name="Pettersson B.M.F."/>
            <person name="Ramesh M."/>
            <person name="Das S."/>
            <person name="Dasgupta S."/>
            <person name="Kirsebom L.A."/>
        </authorList>
    </citation>
    <scope>NUCLEOTIDE SEQUENCE [LARGE SCALE GENOMIC DNA]</scope>
    <source>
        <strain evidence="10 12">DSM 44677</strain>
    </source>
</reference>